<gene>
    <name evidence="1" type="ORF">HGH92_03160</name>
</gene>
<dbReference type="RefSeq" id="WP_168869301.1">
    <property type="nucleotide sequence ID" value="NZ_JABAIA010000001.1"/>
</dbReference>
<keyword evidence="2" id="KW-1185">Reference proteome</keyword>
<proteinExistence type="predicted"/>
<sequence>MCISVRQWKRWLPLALAVPFFFSCRTYNHAVAPYYQAVSEGRFGEASTELDKARFFRYGRNKLLFNMEKGKTAFLQGRYHESNLYFNAADSILSGHRGSRVLDQTLGLVINPAMQIYQGEDFERLLIHYYKSINYLKLHQLEDAEVEARRISLGTYALNDRKKNNDKKYSNDAFSLIVQGIVYESAGDINNAFISYRNAADIFLKAPDHRYYGVDLPAQLQVDLLRTADQLGFQQEVQYYEQQFGRVYQRTADNDGGAVLVIWENGLAPVKAESNFFFTLTERGPGNFVFTDPNTQIFIPFDFNLFPQDSCHRLRRHLEAFRVAFPSYVEQPLYYTTADIQRDSTFSTTLEKVEDVNQLAFRTLQERFLKEMGLALTRLAIKKLAEYEIRKNDEVAGELFNLLSTLAEKADTRNWQSLPHSIYYSRIPLKKGDNKITLTLKGKDNTQQKVEFNVVGNGRLQTLHYASLLKS</sequence>
<dbReference type="InterPro" id="IPR011990">
    <property type="entry name" value="TPR-like_helical_dom_sf"/>
</dbReference>
<evidence type="ECO:0000313" key="1">
    <source>
        <dbReference type="EMBL" id="NLR63295.1"/>
    </source>
</evidence>
<dbReference type="SUPFAM" id="SSF48452">
    <property type="entry name" value="TPR-like"/>
    <property type="match status" value="1"/>
</dbReference>
<comment type="caution">
    <text evidence="1">The sequence shown here is derived from an EMBL/GenBank/DDBJ whole genome shotgun (WGS) entry which is preliminary data.</text>
</comment>
<organism evidence="1 2">
    <name type="scientific">Chitinophaga varians</name>
    <dbReference type="NCBI Taxonomy" id="2202339"/>
    <lineage>
        <taxon>Bacteria</taxon>
        <taxon>Pseudomonadati</taxon>
        <taxon>Bacteroidota</taxon>
        <taxon>Chitinophagia</taxon>
        <taxon>Chitinophagales</taxon>
        <taxon>Chitinophagaceae</taxon>
        <taxon>Chitinophaga</taxon>
    </lineage>
</organism>
<protein>
    <submittedName>
        <fullName evidence="1">Uncharacterized protein</fullName>
    </submittedName>
</protein>
<dbReference type="EMBL" id="JABAIA010000001">
    <property type="protein sequence ID" value="NLR63295.1"/>
    <property type="molecule type" value="Genomic_DNA"/>
</dbReference>
<dbReference type="Proteomes" id="UP000570474">
    <property type="component" value="Unassembled WGS sequence"/>
</dbReference>
<dbReference type="AlphaFoldDB" id="A0A847RRD3"/>
<evidence type="ECO:0000313" key="2">
    <source>
        <dbReference type="Proteomes" id="UP000570474"/>
    </source>
</evidence>
<name>A0A847RRD3_9BACT</name>
<dbReference type="PROSITE" id="PS51257">
    <property type="entry name" value="PROKAR_LIPOPROTEIN"/>
    <property type="match status" value="1"/>
</dbReference>
<reference evidence="1 2" key="1">
    <citation type="submission" date="2020-04" db="EMBL/GenBank/DDBJ databases">
        <authorList>
            <person name="Yin C."/>
        </authorList>
    </citation>
    <scope>NUCLEOTIDE SEQUENCE [LARGE SCALE GENOMIC DNA]</scope>
    <source>
        <strain evidence="1 2">Ae27</strain>
    </source>
</reference>
<accession>A0A847RRD3</accession>